<keyword evidence="3" id="KW-1185">Reference proteome</keyword>
<proteinExistence type="predicted"/>
<sequence length="136" mass="14193">MNAEVGGENPPDYCGQVEAITAAARVRAWQGLITRKCGHQDVVLPGDQRPDEEGPGNECGGRWGEPTRKPDPGKRPGAAPASQSDAVPAEPAGKCSLPAAGGKRWGWSAQRSLAWRGGQEVKKVGREKRGSGGVGI</sequence>
<feature type="region of interest" description="Disordered" evidence="1">
    <location>
        <begin position="40"/>
        <end position="136"/>
    </location>
</feature>
<dbReference type="AlphaFoldDB" id="A0AAV7M9G0"/>
<dbReference type="EMBL" id="JANPWB010000014">
    <property type="protein sequence ID" value="KAJ1099789.1"/>
    <property type="molecule type" value="Genomic_DNA"/>
</dbReference>
<organism evidence="2 3">
    <name type="scientific">Pleurodeles waltl</name>
    <name type="common">Iberian ribbed newt</name>
    <dbReference type="NCBI Taxonomy" id="8319"/>
    <lineage>
        <taxon>Eukaryota</taxon>
        <taxon>Metazoa</taxon>
        <taxon>Chordata</taxon>
        <taxon>Craniata</taxon>
        <taxon>Vertebrata</taxon>
        <taxon>Euteleostomi</taxon>
        <taxon>Amphibia</taxon>
        <taxon>Batrachia</taxon>
        <taxon>Caudata</taxon>
        <taxon>Salamandroidea</taxon>
        <taxon>Salamandridae</taxon>
        <taxon>Pleurodelinae</taxon>
        <taxon>Pleurodeles</taxon>
    </lineage>
</organism>
<dbReference type="Proteomes" id="UP001066276">
    <property type="component" value="Chromosome 10"/>
</dbReference>
<gene>
    <name evidence="2" type="ORF">NDU88_004884</name>
</gene>
<feature type="compositionally biased region" description="Basic and acidic residues" evidence="1">
    <location>
        <begin position="119"/>
        <end position="130"/>
    </location>
</feature>
<reference evidence="2" key="1">
    <citation type="journal article" date="2022" name="bioRxiv">
        <title>Sequencing and chromosome-scale assembly of the giantPleurodeles waltlgenome.</title>
        <authorList>
            <person name="Brown T."/>
            <person name="Elewa A."/>
            <person name="Iarovenko S."/>
            <person name="Subramanian E."/>
            <person name="Araus A.J."/>
            <person name="Petzold A."/>
            <person name="Susuki M."/>
            <person name="Suzuki K.-i.T."/>
            <person name="Hayashi T."/>
            <person name="Toyoda A."/>
            <person name="Oliveira C."/>
            <person name="Osipova E."/>
            <person name="Leigh N.D."/>
            <person name="Simon A."/>
            <person name="Yun M.H."/>
        </authorList>
    </citation>
    <scope>NUCLEOTIDE SEQUENCE</scope>
    <source>
        <strain evidence="2">20211129_DDA</strain>
        <tissue evidence="2">Liver</tissue>
    </source>
</reference>
<evidence type="ECO:0000256" key="1">
    <source>
        <dbReference type="SAM" id="MobiDB-lite"/>
    </source>
</evidence>
<protein>
    <submittedName>
        <fullName evidence="2">Uncharacterized protein</fullName>
    </submittedName>
</protein>
<feature type="compositionally biased region" description="Basic and acidic residues" evidence="1">
    <location>
        <begin position="65"/>
        <end position="74"/>
    </location>
</feature>
<comment type="caution">
    <text evidence="2">The sequence shown here is derived from an EMBL/GenBank/DDBJ whole genome shotgun (WGS) entry which is preliminary data.</text>
</comment>
<evidence type="ECO:0000313" key="3">
    <source>
        <dbReference type="Proteomes" id="UP001066276"/>
    </source>
</evidence>
<accession>A0AAV7M9G0</accession>
<name>A0AAV7M9G0_PLEWA</name>
<evidence type="ECO:0000313" key="2">
    <source>
        <dbReference type="EMBL" id="KAJ1099789.1"/>
    </source>
</evidence>